<sequence>MNRSGSGNSGLPEALRDVLRATARETQLLVRCLQDDVSPVNLASSQRYHLSDLGGLAPVHSPRTAPRIEVCNLDTLDAATNLWRWAWEKGLRNTRPFVLNFANANHRGGGWLNGALAQEEELCRRSSLACSLEHQAYPLRRRGGIYSPNVYTIRESLARNHELMRQPAADLPKCSVFTVAAIKKPRTTQAGRFFSLQQDRSLTKDKMRLALRVAAINHHEMLVLGAFGCGVFSNPPDDIAYCWLEVLREREFANRWKAVAFAVYDRSHAYNPHGNFEIFNRILHGQQV</sequence>
<evidence type="ECO:0000259" key="1">
    <source>
        <dbReference type="Pfam" id="PF10021"/>
    </source>
</evidence>
<dbReference type="EMBL" id="AZHE01000021">
    <property type="protein sequence ID" value="KHN95613.1"/>
    <property type="molecule type" value="Genomic_DNA"/>
</dbReference>
<dbReference type="Pfam" id="PF10021">
    <property type="entry name" value="PARG_cat_microb"/>
    <property type="match status" value="1"/>
</dbReference>
<dbReference type="AlphaFoldDB" id="A0A0B2WNP7"/>
<proteinExistence type="predicted"/>
<dbReference type="PANTHER" id="PTHR35596">
    <property type="entry name" value="DUF2263 DOMAIN-CONTAINING PROTEIN"/>
    <property type="match status" value="1"/>
</dbReference>
<dbReference type="GeneID" id="63740909"/>
<dbReference type="Gene3D" id="3.40.220.10">
    <property type="entry name" value="Leucine Aminopeptidase, subunit E, domain 1"/>
    <property type="match status" value="1"/>
</dbReference>
<dbReference type="RefSeq" id="XP_040676679.1">
    <property type="nucleotide sequence ID" value="XM_040825252.1"/>
</dbReference>
<evidence type="ECO:0000313" key="3">
    <source>
        <dbReference type="Proteomes" id="UP000030816"/>
    </source>
</evidence>
<name>A0A0B2WNP7_METAS</name>
<feature type="domain" description="Microbial-type PARG catalytic" evidence="1">
    <location>
        <begin position="59"/>
        <end position="154"/>
    </location>
</feature>
<accession>A0A0B2WNP7</accession>
<evidence type="ECO:0000313" key="2">
    <source>
        <dbReference type="EMBL" id="KHN95613.1"/>
    </source>
</evidence>
<protein>
    <recommendedName>
        <fullName evidence="1">Microbial-type PARG catalytic domain-containing protein</fullName>
    </recommendedName>
</protein>
<comment type="caution">
    <text evidence="2">The sequence shown here is derived from an EMBL/GenBank/DDBJ whole genome shotgun (WGS) entry which is preliminary data.</text>
</comment>
<dbReference type="STRING" id="1081103.A0A0B2WNP7"/>
<gene>
    <name evidence="2" type="ORF">MAM_06454</name>
</gene>
<dbReference type="OrthoDB" id="9985428at2759"/>
<dbReference type="InterPro" id="IPR019261">
    <property type="entry name" value="PARG_cat_microbial"/>
</dbReference>
<dbReference type="InterPro" id="IPR012664">
    <property type="entry name" value="CHP02452"/>
</dbReference>
<keyword evidence="3" id="KW-1185">Reference proteome</keyword>
<dbReference type="SUPFAM" id="SSF52949">
    <property type="entry name" value="Macro domain-like"/>
    <property type="match status" value="1"/>
</dbReference>
<dbReference type="NCBIfam" id="TIGR02452">
    <property type="entry name" value="TIGR02452 family protein"/>
    <property type="match status" value="1"/>
</dbReference>
<dbReference type="HOGENOM" id="CLU_024412_0_0_1"/>
<dbReference type="PANTHER" id="PTHR35596:SF1">
    <property type="entry name" value="MICROBIAL-TYPE PARG CATALYTIC DOMAIN-CONTAINING PROTEIN"/>
    <property type="match status" value="1"/>
</dbReference>
<dbReference type="Proteomes" id="UP000030816">
    <property type="component" value="Unassembled WGS sequence"/>
</dbReference>
<dbReference type="InterPro" id="IPR043472">
    <property type="entry name" value="Macro_dom-like"/>
</dbReference>
<reference evidence="2 3" key="1">
    <citation type="journal article" date="2014" name="Proc. Natl. Acad. Sci. U.S.A.">
        <title>Trajectory and genomic determinants of fungal-pathogen speciation and host adaptation.</title>
        <authorList>
            <person name="Hu X."/>
            <person name="Xiao G."/>
            <person name="Zheng P."/>
            <person name="Shang Y."/>
            <person name="Su Y."/>
            <person name="Zhang X."/>
            <person name="Liu X."/>
            <person name="Zhan S."/>
            <person name="St Leger R.J."/>
            <person name="Wang C."/>
        </authorList>
    </citation>
    <scope>NUCLEOTIDE SEQUENCE [LARGE SCALE GENOMIC DNA]</scope>
    <source>
        <strain evidence="2 3">ARSEF 1941</strain>
    </source>
</reference>
<organism evidence="2 3">
    <name type="scientific">Metarhizium album (strain ARSEF 1941)</name>
    <dbReference type="NCBI Taxonomy" id="1081103"/>
    <lineage>
        <taxon>Eukaryota</taxon>
        <taxon>Fungi</taxon>
        <taxon>Dikarya</taxon>
        <taxon>Ascomycota</taxon>
        <taxon>Pezizomycotina</taxon>
        <taxon>Sordariomycetes</taxon>
        <taxon>Hypocreomycetidae</taxon>
        <taxon>Hypocreales</taxon>
        <taxon>Clavicipitaceae</taxon>
        <taxon>Metarhizium</taxon>
    </lineage>
</organism>